<keyword evidence="2 4" id="KW-0378">Hydrolase</keyword>
<dbReference type="CDD" id="cd14752">
    <property type="entry name" value="GH31_N"/>
    <property type="match status" value="1"/>
</dbReference>
<dbReference type="InterPro" id="IPR017853">
    <property type="entry name" value="GH"/>
</dbReference>
<dbReference type="Gene3D" id="3.20.20.80">
    <property type="entry name" value="Glycosidases"/>
    <property type="match status" value="1"/>
</dbReference>
<feature type="domain" description="Glycoside hydrolase family 31 TIM barrel" evidence="5">
    <location>
        <begin position="236"/>
        <end position="375"/>
    </location>
</feature>
<feature type="domain" description="Glycoside hydrolase family 31 TIM barrel" evidence="5">
    <location>
        <begin position="430"/>
        <end position="530"/>
    </location>
</feature>
<sequence>MDRATLRLTTKRLGKVVLQSADAASAATAAPSFDFRPTGSSGWVSATSVRSASWDGRALSVVANTSNPVYSLLLTLTPAQDRYALTAAVQGTGATQLAAHYDMNASGHWYGHGEASTPNNGPYTDQPWPLDSGTVLDEAFGPAAYEMTEPFWFTSKASGLFIDTTSTMTVSLGEAKDNVAGFAVTDGQPLRQTVFVEETPKQVYADYQEIAGTPQKSDAPDYQYQSTVWNSWAQFYTNVTQAGFLDWARQLHATGIPAHTFSLDDGWMSKYGDFTFNAKFPDPKAMVDEVHAMGYNFGLWVTLWLNNDSQNYQVARANGWLLKSASDPSQPCAVRWWNGNAGIVDLANPAARAWYESQLDGLMSSLGVNGFKFDTRFFDLGCAPYTSDLGMEDYQALGAELADKYDLQGMGIRVHWTGNQSRGFVTREIDKGTGWDSLQAGMHQLLALSTVGHPFVTSDMIGGSLGQAPPTKQVLVRWAQAAALTPLMYSSTAPTGVTDWTTGRQVAYDAETVQLYKAAVERHGDLSDYILAQVRRAVGTGEPIMKPLFWEFPEEQATYTLDDQWLLGDSLLAAPVLEQATSRDVYLPEGRWYDPYTGQTLRGERWVRDYPAPLSVTPMFVRERVAETQQLKDALSGLRQGAERR</sequence>
<dbReference type="InterPro" id="IPR048395">
    <property type="entry name" value="Glyco_hydro_31_C"/>
</dbReference>
<evidence type="ECO:0000259" key="5">
    <source>
        <dbReference type="Pfam" id="PF01055"/>
    </source>
</evidence>
<protein>
    <submittedName>
        <fullName evidence="7">Glycosyl hydrolase family 31</fullName>
    </submittedName>
</protein>
<reference evidence="7 8" key="1">
    <citation type="submission" date="2020-03" db="EMBL/GenBank/DDBJ databases">
        <title>Two novel Motilibacter sp.</title>
        <authorList>
            <person name="Liu S."/>
        </authorList>
    </citation>
    <scope>NUCLEOTIDE SEQUENCE [LARGE SCALE GENOMIC DNA]</scope>
    <source>
        <strain evidence="7 8">E257</strain>
    </source>
</reference>
<dbReference type="Proteomes" id="UP000800981">
    <property type="component" value="Unassembled WGS sequence"/>
</dbReference>
<evidence type="ECO:0000256" key="1">
    <source>
        <dbReference type="ARBA" id="ARBA00007806"/>
    </source>
</evidence>
<name>A0ABX0GXE7_9ACTN</name>
<organism evidence="7 8">
    <name type="scientific">Motilibacter deserti</name>
    <dbReference type="NCBI Taxonomy" id="2714956"/>
    <lineage>
        <taxon>Bacteria</taxon>
        <taxon>Bacillati</taxon>
        <taxon>Actinomycetota</taxon>
        <taxon>Actinomycetes</taxon>
        <taxon>Motilibacterales</taxon>
        <taxon>Motilibacteraceae</taxon>
        <taxon>Motilibacter</taxon>
    </lineage>
</organism>
<evidence type="ECO:0000313" key="8">
    <source>
        <dbReference type="Proteomes" id="UP000800981"/>
    </source>
</evidence>
<dbReference type="InterPro" id="IPR000322">
    <property type="entry name" value="Glyco_hydro_31_TIM"/>
</dbReference>
<accession>A0ABX0GXE7</accession>
<dbReference type="PANTHER" id="PTHR43053">
    <property type="entry name" value="GLYCOSIDASE FAMILY 31"/>
    <property type="match status" value="1"/>
</dbReference>
<keyword evidence="3 4" id="KW-0326">Glycosidase</keyword>
<evidence type="ECO:0000259" key="6">
    <source>
        <dbReference type="Pfam" id="PF21365"/>
    </source>
</evidence>
<dbReference type="EMBL" id="JAANNP010000005">
    <property type="protein sequence ID" value="NHC14370.1"/>
    <property type="molecule type" value="Genomic_DNA"/>
</dbReference>
<dbReference type="SUPFAM" id="SSF51011">
    <property type="entry name" value="Glycosyl hydrolase domain"/>
    <property type="match status" value="1"/>
</dbReference>
<dbReference type="Pfam" id="PF01055">
    <property type="entry name" value="Glyco_hydro_31_2nd"/>
    <property type="match status" value="2"/>
</dbReference>
<evidence type="ECO:0000313" key="7">
    <source>
        <dbReference type="EMBL" id="NHC14370.1"/>
    </source>
</evidence>
<evidence type="ECO:0000256" key="3">
    <source>
        <dbReference type="ARBA" id="ARBA00023295"/>
    </source>
</evidence>
<dbReference type="Gene3D" id="2.60.40.1180">
    <property type="entry name" value="Golgi alpha-mannosidase II"/>
    <property type="match status" value="1"/>
</dbReference>
<feature type="domain" description="Glycosyl hydrolase family 31 C-terminal" evidence="6">
    <location>
        <begin position="541"/>
        <end position="623"/>
    </location>
</feature>
<dbReference type="InterPro" id="IPR050985">
    <property type="entry name" value="Alpha-glycosidase_related"/>
</dbReference>
<gene>
    <name evidence="7" type="ORF">G9H71_11330</name>
</gene>
<comment type="similarity">
    <text evidence="1 4">Belongs to the glycosyl hydrolase 31 family.</text>
</comment>
<keyword evidence="8" id="KW-1185">Reference proteome</keyword>
<dbReference type="GO" id="GO:0016787">
    <property type="term" value="F:hydrolase activity"/>
    <property type="evidence" value="ECO:0007669"/>
    <property type="project" value="UniProtKB-KW"/>
</dbReference>
<dbReference type="PANTHER" id="PTHR43053:SF4">
    <property type="entry name" value="MYOGENESIS-REGULATING GLYCOSIDASE"/>
    <property type="match status" value="1"/>
</dbReference>
<proteinExistence type="inferred from homology"/>
<dbReference type="Pfam" id="PF21365">
    <property type="entry name" value="Glyco_hydro_31_3rd"/>
    <property type="match status" value="1"/>
</dbReference>
<dbReference type="InterPro" id="IPR013780">
    <property type="entry name" value="Glyco_hydro_b"/>
</dbReference>
<dbReference type="CDD" id="cd06592">
    <property type="entry name" value="GH31_NET37"/>
    <property type="match status" value="1"/>
</dbReference>
<comment type="caution">
    <text evidence="7">The sequence shown here is derived from an EMBL/GenBank/DDBJ whole genome shotgun (WGS) entry which is preliminary data.</text>
</comment>
<evidence type="ECO:0000256" key="4">
    <source>
        <dbReference type="RuleBase" id="RU361185"/>
    </source>
</evidence>
<evidence type="ECO:0000256" key="2">
    <source>
        <dbReference type="ARBA" id="ARBA00022801"/>
    </source>
</evidence>
<dbReference type="Gene3D" id="2.60.40.1760">
    <property type="entry name" value="glycosyl hydrolase (family 31)"/>
    <property type="match status" value="1"/>
</dbReference>
<dbReference type="SUPFAM" id="SSF51445">
    <property type="entry name" value="(Trans)glycosidases"/>
    <property type="match status" value="1"/>
</dbReference>